<gene>
    <name evidence="1" type="ORF">C6570_08910</name>
</gene>
<name>A0A2S0MF37_9BURK</name>
<proteinExistence type="predicted"/>
<dbReference type="EMBL" id="CP027666">
    <property type="protein sequence ID" value="AVO34333.1"/>
    <property type="molecule type" value="Genomic_DNA"/>
</dbReference>
<keyword evidence="2" id="KW-1185">Reference proteome</keyword>
<dbReference type="Proteomes" id="UP000239709">
    <property type="component" value="Chromosome"/>
</dbReference>
<dbReference type="RefSeq" id="WP_106702886.1">
    <property type="nucleotide sequence ID" value="NZ_CP027666.1"/>
</dbReference>
<reference evidence="1 2" key="1">
    <citation type="submission" date="2018-03" db="EMBL/GenBank/DDBJ databases">
        <title>Genome sequencing of Ottowia sp.</title>
        <authorList>
            <person name="Kim S.-J."/>
            <person name="Heo J."/>
            <person name="Kwon S.-W."/>
        </authorList>
    </citation>
    <scope>NUCLEOTIDE SEQUENCE [LARGE SCALE GENOMIC DNA]</scope>
    <source>
        <strain evidence="1 2">KADR8-3</strain>
    </source>
</reference>
<protein>
    <submittedName>
        <fullName evidence="1">Uncharacterized protein</fullName>
    </submittedName>
</protein>
<dbReference type="InterPro" id="IPR046489">
    <property type="entry name" value="DUF6582"/>
</dbReference>
<dbReference type="KEGG" id="otk:C6570_08910"/>
<evidence type="ECO:0000313" key="1">
    <source>
        <dbReference type="EMBL" id="AVO34333.1"/>
    </source>
</evidence>
<dbReference type="OrthoDB" id="4870048at2"/>
<sequence>MSELNAARRNELPPGEFAFPEQRKLPLEDAQHVRNAIARFDQVEGVTDAERDAAWQRLLAAAQREGVQVHEQSWRELGHQGGRP</sequence>
<dbReference type="Pfam" id="PF20223">
    <property type="entry name" value="DUF6582"/>
    <property type="match status" value="1"/>
</dbReference>
<organism evidence="1 2">
    <name type="scientific">Ottowia oryzae</name>
    <dbReference type="NCBI Taxonomy" id="2109914"/>
    <lineage>
        <taxon>Bacteria</taxon>
        <taxon>Pseudomonadati</taxon>
        <taxon>Pseudomonadota</taxon>
        <taxon>Betaproteobacteria</taxon>
        <taxon>Burkholderiales</taxon>
        <taxon>Comamonadaceae</taxon>
        <taxon>Ottowia</taxon>
    </lineage>
</organism>
<evidence type="ECO:0000313" key="2">
    <source>
        <dbReference type="Proteomes" id="UP000239709"/>
    </source>
</evidence>
<dbReference type="AlphaFoldDB" id="A0A2S0MF37"/>
<accession>A0A2S0MF37</accession>